<evidence type="ECO:0000256" key="1">
    <source>
        <dbReference type="ARBA" id="ARBA00006219"/>
    </source>
</evidence>
<dbReference type="GO" id="GO:0005524">
    <property type="term" value="F:ATP binding"/>
    <property type="evidence" value="ECO:0007669"/>
    <property type="project" value="UniProtKB-KW"/>
</dbReference>
<gene>
    <name evidence="10" type="ORF">SAMN02910418_02001</name>
</gene>
<dbReference type="PIRSF" id="PIRSF000706">
    <property type="entry name" value="Kanamycin_kin"/>
    <property type="match status" value="1"/>
</dbReference>
<dbReference type="Proteomes" id="UP000199288">
    <property type="component" value="Unassembled WGS sequence"/>
</dbReference>
<dbReference type="Gene3D" id="3.90.1200.10">
    <property type="match status" value="1"/>
</dbReference>
<dbReference type="Pfam" id="PF01636">
    <property type="entry name" value="APH"/>
    <property type="match status" value="1"/>
</dbReference>
<dbReference type="EMBL" id="FNQV01000013">
    <property type="protein sequence ID" value="SEA61876.1"/>
    <property type="molecule type" value="Genomic_DNA"/>
</dbReference>
<organism evidence="10 11">
    <name type="scientific">Bowdeniella nasicola</name>
    <dbReference type="NCBI Taxonomy" id="208480"/>
    <lineage>
        <taxon>Bacteria</taxon>
        <taxon>Bacillati</taxon>
        <taxon>Actinomycetota</taxon>
        <taxon>Actinomycetes</taxon>
        <taxon>Actinomycetales</taxon>
        <taxon>Actinomycetaceae</taxon>
        <taxon>Bowdeniella</taxon>
    </lineage>
</organism>
<reference evidence="11" key="1">
    <citation type="submission" date="2016-10" db="EMBL/GenBank/DDBJ databases">
        <authorList>
            <person name="Varghese N."/>
            <person name="Submissions S."/>
        </authorList>
    </citation>
    <scope>NUCLEOTIDE SEQUENCE [LARGE SCALE GENOMIC DNA]</scope>
    <source>
        <strain evidence="11">KPR-1</strain>
    </source>
</reference>
<sequence length="226" mass="25417">MELAGSDEVRCVWTNELGGLTFSAGERFIKWGPKNLETSMAREAERLRWAGAYVPCPEVLDTGEDWTHEWLVTRALPGRSAVDPFWIEQPEAAVRALGRSLRFLHDSLPVESCRWQWSAPARIRNARERGIEVPPDFDHAPEIDRPVVCHGDPCSPNTLLLDDGSLAGFVDFGALGVADRWADIAVGALATTWNYGPGYRELFIESYGLEPDHERLDYYESLWEAT</sequence>
<accession>A0A1H4CN46</accession>
<feature type="domain" description="Aminoglycoside phosphotransferase" evidence="9">
    <location>
        <begin position="38"/>
        <end position="218"/>
    </location>
</feature>
<keyword evidence="3" id="KW-0547">Nucleotide-binding</keyword>
<keyword evidence="11" id="KW-1185">Reference proteome</keyword>
<keyword evidence="2" id="KW-0808">Transferase</keyword>
<dbReference type="InterPro" id="IPR024165">
    <property type="entry name" value="Kan/Strep_kinase"/>
</dbReference>
<dbReference type="Gene3D" id="3.30.200.20">
    <property type="entry name" value="Phosphorylase Kinase, domain 1"/>
    <property type="match status" value="1"/>
</dbReference>
<keyword evidence="4 10" id="KW-0418">Kinase</keyword>
<keyword evidence="5" id="KW-0067">ATP-binding</keyword>
<dbReference type="GO" id="GO:0016301">
    <property type="term" value="F:kinase activity"/>
    <property type="evidence" value="ECO:0007669"/>
    <property type="project" value="UniProtKB-KW"/>
</dbReference>
<evidence type="ECO:0000256" key="8">
    <source>
        <dbReference type="PIRSR" id="PIRSR000706-2"/>
    </source>
</evidence>
<keyword evidence="6" id="KW-0046">Antibiotic resistance</keyword>
<feature type="active site" description="Proton acceptor" evidence="7">
    <location>
        <position position="152"/>
    </location>
</feature>
<dbReference type="AlphaFoldDB" id="A0A1H4CN46"/>
<dbReference type="CDD" id="cd05150">
    <property type="entry name" value="APH"/>
    <property type="match status" value="1"/>
</dbReference>
<dbReference type="InterPro" id="IPR011009">
    <property type="entry name" value="Kinase-like_dom_sf"/>
</dbReference>
<dbReference type="GO" id="GO:0046872">
    <property type="term" value="F:metal ion binding"/>
    <property type="evidence" value="ECO:0007669"/>
    <property type="project" value="UniProtKB-KW"/>
</dbReference>
<evidence type="ECO:0000256" key="5">
    <source>
        <dbReference type="ARBA" id="ARBA00022840"/>
    </source>
</evidence>
<evidence type="ECO:0000256" key="4">
    <source>
        <dbReference type="ARBA" id="ARBA00022777"/>
    </source>
</evidence>
<feature type="binding site" evidence="8">
    <location>
        <position position="157"/>
    </location>
    <ligand>
        <name>Mg(2+)</name>
        <dbReference type="ChEBI" id="CHEBI:18420"/>
    </ligand>
</feature>
<dbReference type="GO" id="GO:0016773">
    <property type="term" value="F:phosphotransferase activity, alcohol group as acceptor"/>
    <property type="evidence" value="ECO:0007669"/>
    <property type="project" value="InterPro"/>
</dbReference>
<proteinExistence type="inferred from homology"/>
<keyword evidence="8" id="KW-0460">Magnesium</keyword>
<evidence type="ECO:0000256" key="2">
    <source>
        <dbReference type="ARBA" id="ARBA00022679"/>
    </source>
</evidence>
<feature type="binding site" evidence="8">
    <location>
        <position position="171"/>
    </location>
    <ligand>
        <name>Mg(2+)</name>
        <dbReference type="ChEBI" id="CHEBI:18420"/>
    </ligand>
</feature>
<evidence type="ECO:0000259" key="9">
    <source>
        <dbReference type="Pfam" id="PF01636"/>
    </source>
</evidence>
<dbReference type="GO" id="GO:0046677">
    <property type="term" value="P:response to antibiotic"/>
    <property type="evidence" value="ECO:0007669"/>
    <property type="project" value="UniProtKB-KW"/>
</dbReference>
<dbReference type="InterPro" id="IPR051678">
    <property type="entry name" value="AGP_Transferase"/>
</dbReference>
<evidence type="ECO:0000256" key="3">
    <source>
        <dbReference type="ARBA" id="ARBA00022741"/>
    </source>
</evidence>
<keyword evidence="8" id="KW-0479">Metal-binding</keyword>
<protein>
    <submittedName>
        <fullName evidence="10">Kanamycin kinase</fullName>
    </submittedName>
</protein>
<dbReference type="SUPFAM" id="SSF56112">
    <property type="entry name" value="Protein kinase-like (PK-like)"/>
    <property type="match status" value="1"/>
</dbReference>
<evidence type="ECO:0000256" key="6">
    <source>
        <dbReference type="ARBA" id="ARBA00023251"/>
    </source>
</evidence>
<dbReference type="PANTHER" id="PTHR21310:SF41">
    <property type="entry name" value="3'-PHOSPHOTRANSFERASE, PUTATIVE-RELATED"/>
    <property type="match status" value="1"/>
</dbReference>
<dbReference type="InterPro" id="IPR002575">
    <property type="entry name" value="Aminoglycoside_PTrfase"/>
</dbReference>
<comment type="similarity">
    <text evidence="1">Belongs to the aminoglycoside phosphotransferase family.</text>
</comment>
<dbReference type="PANTHER" id="PTHR21310">
    <property type="entry name" value="AMINOGLYCOSIDE PHOSPHOTRANSFERASE-RELATED-RELATED"/>
    <property type="match status" value="1"/>
</dbReference>
<evidence type="ECO:0000313" key="11">
    <source>
        <dbReference type="Proteomes" id="UP000199288"/>
    </source>
</evidence>
<name>A0A1H4CN46_9ACTO</name>
<evidence type="ECO:0000313" key="10">
    <source>
        <dbReference type="EMBL" id="SEA61876.1"/>
    </source>
</evidence>
<evidence type="ECO:0000256" key="7">
    <source>
        <dbReference type="PIRSR" id="PIRSR000706-1"/>
    </source>
</evidence>